<dbReference type="Pfam" id="PF13581">
    <property type="entry name" value="HATPase_c_2"/>
    <property type="match status" value="1"/>
</dbReference>
<dbReference type="GO" id="GO:0004674">
    <property type="term" value="F:protein serine/threonine kinase activity"/>
    <property type="evidence" value="ECO:0007669"/>
    <property type="project" value="UniProtKB-KW"/>
</dbReference>
<protein>
    <submittedName>
        <fullName evidence="4">HATPase_c domain-containing protein</fullName>
    </submittedName>
</protein>
<evidence type="ECO:0000256" key="1">
    <source>
        <dbReference type="ARBA" id="ARBA00022527"/>
    </source>
</evidence>
<dbReference type="AlphaFoldDB" id="A0A9W4DSG7"/>
<dbReference type="Proteomes" id="UP001152519">
    <property type="component" value="Unassembled WGS sequence"/>
</dbReference>
<keyword evidence="1" id="KW-0723">Serine/threonine-protein kinase</keyword>
<dbReference type="EMBL" id="CAJSLV010000080">
    <property type="protein sequence ID" value="CAG6396897.1"/>
    <property type="molecule type" value="Genomic_DNA"/>
</dbReference>
<sequence>MDSRETHRWPLRTAHPDPLEPSALAGSERFRSVTLDADAPDTGSVVRRTAFEVLHEWGLRRLVEDVTLCLSELVGNAVQHAVPDGWHSAASRGRRVAVTFRAWPTCLFLEVSDEDSTPPMLPAGDLLVADDSEASAGALLADSGRGLLIIQSLSDAAWWAPRDEGGKSVFCRFDHEGGPLPTADQTPRPSMAAGPVPLPGSG</sequence>
<proteinExistence type="predicted"/>
<evidence type="ECO:0000259" key="3">
    <source>
        <dbReference type="Pfam" id="PF13581"/>
    </source>
</evidence>
<dbReference type="InterPro" id="IPR050267">
    <property type="entry name" value="Anti-sigma-factor_SerPK"/>
</dbReference>
<organism evidence="4 5">
    <name type="scientific">Actinacidiphila cocklensis</name>
    <dbReference type="NCBI Taxonomy" id="887465"/>
    <lineage>
        <taxon>Bacteria</taxon>
        <taxon>Bacillati</taxon>
        <taxon>Actinomycetota</taxon>
        <taxon>Actinomycetes</taxon>
        <taxon>Kitasatosporales</taxon>
        <taxon>Streptomycetaceae</taxon>
        <taxon>Actinacidiphila</taxon>
    </lineage>
</organism>
<name>A0A9W4DSG7_9ACTN</name>
<accession>A0A9W4DSG7</accession>
<dbReference type="CDD" id="cd16936">
    <property type="entry name" value="HATPase_RsbW-like"/>
    <property type="match status" value="1"/>
</dbReference>
<feature type="domain" description="Histidine kinase/HSP90-like ATPase" evidence="3">
    <location>
        <begin position="44"/>
        <end position="167"/>
    </location>
</feature>
<reference evidence="4" key="1">
    <citation type="submission" date="2021-05" db="EMBL/GenBank/DDBJ databases">
        <authorList>
            <person name="Arsene-Ploetze F."/>
        </authorList>
    </citation>
    <scope>NUCLEOTIDE SEQUENCE</scope>
    <source>
        <strain evidence="4">DSM 42138</strain>
    </source>
</reference>
<feature type="region of interest" description="Disordered" evidence="2">
    <location>
        <begin position="173"/>
        <end position="202"/>
    </location>
</feature>
<dbReference type="RefSeq" id="WP_422665313.1">
    <property type="nucleotide sequence ID" value="NZ_CAJSLV010000080.1"/>
</dbReference>
<keyword evidence="1" id="KW-0418">Kinase</keyword>
<keyword evidence="5" id="KW-1185">Reference proteome</keyword>
<evidence type="ECO:0000313" key="4">
    <source>
        <dbReference type="EMBL" id="CAG6396897.1"/>
    </source>
</evidence>
<keyword evidence="1" id="KW-0808">Transferase</keyword>
<dbReference type="PANTHER" id="PTHR35526">
    <property type="entry name" value="ANTI-SIGMA-F FACTOR RSBW-RELATED"/>
    <property type="match status" value="1"/>
</dbReference>
<dbReference type="Gene3D" id="3.30.565.10">
    <property type="entry name" value="Histidine kinase-like ATPase, C-terminal domain"/>
    <property type="match status" value="1"/>
</dbReference>
<dbReference type="SUPFAM" id="SSF55874">
    <property type="entry name" value="ATPase domain of HSP90 chaperone/DNA topoisomerase II/histidine kinase"/>
    <property type="match status" value="1"/>
</dbReference>
<evidence type="ECO:0000313" key="5">
    <source>
        <dbReference type="Proteomes" id="UP001152519"/>
    </source>
</evidence>
<feature type="compositionally biased region" description="Basic and acidic residues" evidence="2">
    <location>
        <begin position="1"/>
        <end position="18"/>
    </location>
</feature>
<gene>
    <name evidence="4" type="ORF">SCOCK_490010</name>
</gene>
<dbReference type="PANTHER" id="PTHR35526:SF3">
    <property type="entry name" value="ANTI-SIGMA-F FACTOR RSBW"/>
    <property type="match status" value="1"/>
</dbReference>
<dbReference type="InterPro" id="IPR003594">
    <property type="entry name" value="HATPase_dom"/>
</dbReference>
<comment type="caution">
    <text evidence="4">The sequence shown here is derived from an EMBL/GenBank/DDBJ whole genome shotgun (WGS) entry which is preliminary data.</text>
</comment>
<feature type="region of interest" description="Disordered" evidence="2">
    <location>
        <begin position="1"/>
        <end position="23"/>
    </location>
</feature>
<evidence type="ECO:0000256" key="2">
    <source>
        <dbReference type="SAM" id="MobiDB-lite"/>
    </source>
</evidence>
<dbReference type="InterPro" id="IPR036890">
    <property type="entry name" value="HATPase_C_sf"/>
</dbReference>